<dbReference type="Proteomes" id="UP001152622">
    <property type="component" value="Chromosome 7"/>
</dbReference>
<sequence>MHPDSQFWFSITIGAQVPIILNIKEEDSLTGGIFQMDFDPKKVVSDAVEEFADLKNLFLAVLSNVLMDEDDSPNAVRKKGEFLPPRRPVEGDYLPAKKKVAAKLERKEADRRERKSIVSPVNATVTEEEEEDNKDAIVPIAKDSSCNDDVQTKKDNADQEDINEGDKDQEDKKDHEEDNEDHDGDTDGNKGDNNNEDDAVAASHDDVEDDEDDENATNEESTDAKCKIEVKASDHDDSNKADNITTTAFQVIEDAVEANVEGEDEVKGTDEEEISTTSSQQHTRHHDDSEQTNDENNNNNENKKEKLNSIKQKKSIQILLKVALAKDEDAHQPKEDNRHIQQKEAEPRKKPDKEVKEEIKEAGVPKKKTDHDVKAVPEIAIEVKSAPVQKEPEITKEKDKPAPVKEERNESKEKPWFVPPKRGTCTAG</sequence>
<feature type="compositionally biased region" description="Basic and acidic residues" evidence="2">
    <location>
        <begin position="102"/>
        <end position="116"/>
    </location>
</feature>
<evidence type="ECO:0000256" key="1">
    <source>
        <dbReference type="ARBA" id="ARBA00004157"/>
    </source>
</evidence>
<protein>
    <submittedName>
        <fullName evidence="3">Uncharacterized protein</fullName>
    </submittedName>
</protein>
<comment type="caution">
    <text evidence="3">The sequence shown here is derived from an EMBL/GenBank/DDBJ whole genome shotgun (WGS) entry which is preliminary data.</text>
</comment>
<dbReference type="OrthoDB" id="8964771at2759"/>
<dbReference type="GO" id="GO:0005102">
    <property type="term" value="F:signaling receptor binding"/>
    <property type="evidence" value="ECO:0007669"/>
    <property type="project" value="InterPro"/>
</dbReference>
<feature type="region of interest" description="Disordered" evidence="2">
    <location>
        <begin position="326"/>
        <end position="428"/>
    </location>
</feature>
<dbReference type="PANTHER" id="PTHR14106:SF0">
    <property type="entry name" value="TRIADIN"/>
    <property type="match status" value="1"/>
</dbReference>
<feature type="compositionally biased region" description="Acidic residues" evidence="2">
    <location>
        <begin position="255"/>
        <end position="274"/>
    </location>
</feature>
<gene>
    <name evidence="3" type="ORF">SKAU_G00208800</name>
</gene>
<organism evidence="3 4">
    <name type="scientific">Synaphobranchus kaupii</name>
    <name type="common">Kaup's arrowtooth eel</name>
    <dbReference type="NCBI Taxonomy" id="118154"/>
    <lineage>
        <taxon>Eukaryota</taxon>
        <taxon>Metazoa</taxon>
        <taxon>Chordata</taxon>
        <taxon>Craniata</taxon>
        <taxon>Vertebrata</taxon>
        <taxon>Euteleostomi</taxon>
        <taxon>Actinopterygii</taxon>
        <taxon>Neopterygii</taxon>
        <taxon>Teleostei</taxon>
        <taxon>Anguilliformes</taxon>
        <taxon>Synaphobranchidae</taxon>
        <taxon>Synaphobranchus</taxon>
    </lineage>
</organism>
<dbReference type="AlphaFoldDB" id="A0A9Q1IUU5"/>
<evidence type="ECO:0000313" key="4">
    <source>
        <dbReference type="Proteomes" id="UP001152622"/>
    </source>
</evidence>
<proteinExistence type="predicted"/>
<feature type="compositionally biased region" description="Basic and acidic residues" evidence="2">
    <location>
        <begin position="164"/>
        <end position="176"/>
    </location>
</feature>
<evidence type="ECO:0000256" key="2">
    <source>
        <dbReference type="SAM" id="MobiDB-lite"/>
    </source>
</evidence>
<feature type="region of interest" description="Disordered" evidence="2">
    <location>
        <begin position="255"/>
        <end position="312"/>
    </location>
</feature>
<feature type="compositionally biased region" description="Basic and acidic residues" evidence="2">
    <location>
        <begin position="326"/>
        <end position="375"/>
    </location>
</feature>
<feature type="compositionally biased region" description="Basic and acidic residues" evidence="2">
    <location>
        <begin position="390"/>
        <end position="415"/>
    </location>
</feature>
<dbReference type="GO" id="GO:0033017">
    <property type="term" value="C:sarcoplasmic reticulum membrane"/>
    <property type="evidence" value="ECO:0007669"/>
    <property type="project" value="UniProtKB-SubCell"/>
</dbReference>
<name>A0A9Q1IUU5_SYNKA</name>
<reference evidence="3" key="1">
    <citation type="journal article" date="2023" name="Science">
        <title>Genome structures resolve the early diversification of teleost fishes.</title>
        <authorList>
            <person name="Parey E."/>
            <person name="Louis A."/>
            <person name="Montfort J."/>
            <person name="Bouchez O."/>
            <person name="Roques C."/>
            <person name="Iampietro C."/>
            <person name="Lluch J."/>
            <person name="Castinel A."/>
            <person name="Donnadieu C."/>
            <person name="Desvignes T."/>
            <person name="Floi Bucao C."/>
            <person name="Jouanno E."/>
            <person name="Wen M."/>
            <person name="Mejri S."/>
            <person name="Dirks R."/>
            <person name="Jansen H."/>
            <person name="Henkel C."/>
            <person name="Chen W.J."/>
            <person name="Zahm M."/>
            <person name="Cabau C."/>
            <person name="Klopp C."/>
            <person name="Thompson A.W."/>
            <person name="Robinson-Rechavi M."/>
            <person name="Braasch I."/>
            <person name="Lecointre G."/>
            <person name="Bobe J."/>
            <person name="Postlethwait J.H."/>
            <person name="Berthelot C."/>
            <person name="Roest Crollius H."/>
            <person name="Guiguen Y."/>
        </authorList>
    </citation>
    <scope>NUCLEOTIDE SEQUENCE</scope>
    <source>
        <strain evidence="3">WJC10195</strain>
    </source>
</reference>
<feature type="region of interest" description="Disordered" evidence="2">
    <location>
        <begin position="99"/>
        <end position="242"/>
    </location>
</feature>
<feature type="region of interest" description="Disordered" evidence="2">
    <location>
        <begin position="74"/>
        <end position="93"/>
    </location>
</feature>
<dbReference type="EMBL" id="JAINUF010000007">
    <property type="protein sequence ID" value="KAJ8353313.1"/>
    <property type="molecule type" value="Genomic_DNA"/>
</dbReference>
<keyword evidence="4" id="KW-1185">Reference proteome</keyword>
<feature type="compositionally biased region" description="Basic and acidic residues" evidence="2">
    <location>
        <begin position="222"/>
        <end position="240"/>
    </location>
</feature>
<dbReference type="PANTHER" id="PTHR14106">
    <property type="entry name" value="TRIADIN"/>
    <property type="match status" value="1"/>
</dbReference>
<dbReference type="InterPro" id="IPR010798">
    <property type="entry name" value="Triadin"/>
</dbReference>
<evidence type="ECO:0000313" key="3">
    <source>
        <dbReference type="EMBL" id="KAJ8353313.1"/>
    </source>
</evidence>
<comment type="subcellular location">
    <subcellularLocation>
        <location evidence="1">Sarcoplasmic reticulum membrane</location>
        <topology evidence="1">Single-pass type II membrane protein</topology>
    </subcellularLocation>
</comment>
<accession>A0A9Q1IUU5</accession>
<feature type="compositionally biased region" description="Acidic residues" evidence="2">
    <location>
        <begin position="206"/>
        <end position="221"/>
    </location>
</feature>